<keyword evidence="4" id="KW-0539">Nucleus</keyword>
<keyword evidence="9" id="KW-1185">Reference proteome</keyword>
<dbReference type="Gene3D" id="3.30.900.10">
    <property type="entry name" value="HORMA domain"/>
    <property type="match status" value="1"/>
</dbReference>
<evidence type="ECO:0000256" key="6">
    <source>
        <dbReference type="SAM" id="MobiDB-lite"/>
    </source>
</evidence>
<feature type="compositionally biased region" description="Polar residues" evidence="6">
    <location>
        <begin position="284"/>
        <end position="307"/>
    </location>
</feature>
<dbReference type="GO" id="GO:0005634">
    <property type="term" value="C:nucleus"/>
    <property type="evidence" value="ECO:0007669"/>
    <property type="project" value="UniProtKB-SubCell"/>
</dbReference>
<reference evidence="8" key="1">
    <citation type="journal article" date="2021" name="J Fungi (Basel)">
        <title>Virulence traits and population genomics of the black yeast Aureobasidium melanogenum.</title>
        <authorList>
            <person name="Cernosa A."/>
            <person name="Sun X."/>
            <person name="Gostincar C."/>
            <person name="Fang C."/>
            <person name="Gunde-Cimerman N."/>
            <person name="Song Z."/>
        </authorList>
    </citation>
    <scope>NUCLEOTIDE SEQUENCE</scope>
    <source>
        <strain evidence="8">EXF-9298</strain>
    </source>
</reference>
<dbReference type="PANTHER" id="PTHR48225">
    <property type="entry name" value="HORMA DOMAIN-CONTAINING PROTEIN 1"/>
    <property type="match status" value="1"/>
</dbReference>
<dbReference type="AlphaFoldDB" id="A0A9P8FNG6"/>
<comment type="subcellular location">
    <subcellularLocation>
        <location evidence="2">Chromosome</location>
    </subcellularLocation>
    <subcellularLocation>
        <location evidence="1">Nucleus</location>
    </subcellularLocation>
</comment>
<accession>A0A9P8FNG6</accession>
<name>A0A9P8FNG6_AURME</name>
<dbReference type="PANTHER" id="PTHR48225:SF7">
    <property type="entry name" value="MEIOSIS-SPECIFIC PROTEIN HOP1"/>
    <property type="match status" value="1"/>
</dbReference>
<evidence type="ECO:0000313" key="8">
    <source>
        <dbReference type="EMBL" id="KAG9977808.1"/>
    </source>
</evidence>
<feature type="region of interest" description="Disordered" evidence="6">
    <location>
        <begin position="665"/>
        <end position="691"/>
    </location>
</feature>
<feature type="non-terminal residue" evidence="8">
    <location>
        <position position="1"/>
    </location>
</feature>
<dbReference type="Gene3D" id="3.30.40.10">
    <property type="entry name" value="Zinc/RING finger domain, C3HC4 (zinc finger)"/>
    <property type="match status" value="1"/>
</dbReference>
<comment type="caution">
    <text evidence="8">The sequence shown here is derived from an EMBL/GenBank/DDBJ whole genome shotgun (WGS) entry which is preliminary data.</text>
</comment>
<keyword evidence="3" id="KW-0158">Chromosome</keyword>
<feature type="compositionally biased region" description="Basic and acidic residues" evidence="6">
    <location>
        <begin position="731"/>
        <end position="746"/>
    </location>
</feature>
<feature type="compositionally biased region" description="Low complexity" evidence="6">
    <location>
        <begin position="669"/>
        <end position="680"/>
    </location>
</feature>
<dbReference type="Proteomes" id="UP000729357">
    <property type="component" value="Unassembled WGS sequence"/>
</dbReference>
<evidence type="ECO:0000256" key="4">
    <source>
        <dbReference type="ARBA" id="ARBA00023242"/>
    </source>
</evidence>
<feature type="domain" description="HORMA" evidence="7">
    <location>
        <begin position="20"/>
        <end position="256"/>
    </location>
</feature>
<evidence type="ECO:0000256" key="5">
    <source>
        <dbReference type="ARBA" id="ARBA00023254"/>
    </source>
</evidence>
<organism evidence="8 9">
    <name type="scientific">Aureobasidium melanogenum</name>
    <name type="common">Aureobasidium pullulans var. melanogenum</name>
    <dbReference type="NCBI Taxonomy" id="46634"/>
    <lineage>
        <taxon>Eukaryota</taxon>
        <taxon>Fungi</taxon>
        <taxon>Dikarya</taxon>
        <taxon>Ascomycota</taxon>
        <taxon>Pezizomycotina</taxon>
        <taxon>Dothideomycetes</taxon>
        <taxon>Dothideomycetidae</taxon>
        <taxon>Dothideales</taxon>
        <taxon>Saccotheciaceae</taxon>
        <taxon>Aureobasidium</taxon>
    </lineage>
</organism>
<dbReference type="InterPro" id="IPR036570">
    <property type="entry name" value="HORMA_dom_sf"/>
</dbReference>
<evidence type="ECO:0000256" key="1">
    <source>
        <dbReference type="ARBA" id="ARBA00004123"/>
    </source>
</evidence>
<feature type="region of interest" description="Disordered" evidence="6">
    <location>
        <begin position="71"/>
        <end position="96"/>
    </location>
</feature>
<keyword evidence="5" id="KW-0469">Meiosis</keyword>
<reference evidence="8" key="2">
    <citation type="submission" date="2021-08" db="EMBL/GenBank/DDBJ databases">
        <authorList>
            <person name="Gostincar C."/>
            <person name="Sun X."/>
            <person name="Song Z."/>
            <person name="Gunde-Cimerman N."/>
        </authorList>
    </citation>
    <scope>NUCLEOTIDE SEQUENCE</scope>
    <source>
        <strain evidence="8">EXF-9298</strain>
    </source>
</reference>
<dbReference type="InterPro" id="IPR051294">
    <property type="entry name" value="HORMA_MeioticProgression"/>
</dbReference>
<feature type="region of interest" description="Disordered" evidence="6">
    <location>
        <begin position="360"/>
        <end position="387"/>
    </location>
</feature>
<dbReference type="GO" id="GO:0007130">
    <property type="term" value="P:synaptonemal complex assembly"/>
    <property type="evidence" value="ECO:0007669"/>
    <property type="project" value="TreeGrafter"/>
</dbReference>
<feature type="region of interest" description="Disordered" evidence="6">
    <location>
        <begin position="725"/>
        <end position="746"/>
    </location>
</feature>
<sequence length="746" mass="82812">MAQVMAQRQVVATKPKLTQKQSTETVQVMLYTSASMLCRIRRIFPSSAFEVVEFAEDDELYTFDGLMSDKHPCRAQPSSPSSTSTRSSGPNTLDVPLLKRGRSVRADQFLDSLNTAFEALHRGTLHALRIPFMGDPDVNSDSLELWSFRVIYKQSAEGEREVQGLEANLGNEEMFDSSLCVIDLLQSVSEQCERLPQLPDDRYIQPSILYKNDGWEPKGYVETQSEQSVEGFAGWQPYTTDLGIIGGLHHDLAIRVQSLKHEHSNTRRISQDLHARKPVANREPQLSTSPSTLSGGKSPTRTRTISPTLPRRTCADSAIPETPQHLGQPDKDRASFTDSHALTEATSNLFLNAAGLPRTDVSQSRTTGPAISEQLQQSDTSSASQIHDDIRRRSSLENMLKSSSNREDDFATQVRITASQILNDENSPSPELAEHMKTYDFLTSETAHHLWILKCELQTRPNITLTNEFITSCRCQLHDSMEDMTRCSICSVQQHSICQGYLGDDRQPPQHICHLCLFGSKVEGATLAKLGELALERRAIDLLLSGEVDNTVELSRKLDLQFDKVAGLVTSLVSQNFVVEQSGRSTRNSQGKITFPKSISTPEYIDSLAKLFDPYQVVGHHFSDAAVSDDSATDVAQTLRARYAILTQLSSSVTPSVSSEYRRAMTANASKKPTGSATTTTKKRARTSQPGAVVMTEQATPVRQSSRLRTPTPKMKEAKFGFFINGQNLPSREHPEIKSKRFKGDS</sequence>
<dbReference type="SUPFAM" id="SSF57903">
    <property type="entry name" value="FYVE/PHD zinc finger"/>
    <property type="match status" value="1"/>
</dbReference>
<feature type="compositionally biased region" description="Low complexity" evidence="6">
    <location>
        <begin position="77"/>
        <end position="88"/>
    </location>
</feature>
<feature type="region of interest" description="Disordered" evidence="6">
    <location>
        <begin position="263"/>
        <end position="334"/>
    </location>
</feature>
<evidence type="ECO:0000256" key="2">
    <source>
        <dbReference type="ARBA" id="ARBA00004286"/>
    </source>
</evidence>
<dbReference type="InterPro" id="IPR003511">
    <property type="entry name" value="HORMA_dom"/>
</dbReference>
<gene>
    <name evidence="8" type="ORF">KCU98_g9820</name>
</gene>
<evidence type="ECO:0000256" key="3">
    <source>
        <dbReference type="ARBA" id="ARBA00022454"/>
    </source>
</evidence>
<dbReference type="SUPFAM" id="SSF56019">
    <property type="entry name" value="The spindle assembly checkpoint protein mad2"/>
    <property type="match status" value="1"/>
</dbReference>
<dbReference type="GO" id="GO:0005694">
    <property type="term" value="C:chromosome"/>
    <property type="evidence" value="ECO:0007669"/>
    <property type="project" value="UniProtKB-SubCell"/>
</dbReference>
<feature type="compositionally biased region" description="Basic and acidic residues" evidence="6">
    <location>
        <begin position="263"/>
        <end position="275"/>
    </location>
</feature>
<feature type="compositionally biased region" description="Polar residues" evidence="6">
    <location>
        <begin position="360"/>
        <end position="385"/>
    </location>
</feature>
<dbReference type="GO" id="GO:0051598">
    <property type="term" value="P:meiotic recombination checkpoint signaling"/>
    <property type="evidence" value="ECO:0007669"/>
    <property type="project" value="TreeGrafter"/>
</dbReference>
<proteinExistence type="predicted"/>
<protein>
    <recommendedName>
        <fullName evidence="7">HORMA domain-containing protein</fullName>
    </recommendedName>
</protein>
<evidence type="ECO:0000313" key="9">
    <source>
        <dbReference type="Proteomes" id="UP000729357"/>
    </source>
</evidence>
<dbReference type="EMBL" id="JAHFXS010001388">
    <property type="protein sequence ID" value="KAG9977808.1"/>
    <property type="molecule type" value="Genomic_DNA"/>
</dbReference>
<dbReference type="InterPro" id="IPR013083">
    <property type="entry name" value="Znf_RING/FYVE/PHD"/>
</dbReference>
<dbReference type="InterPro" id="IPR011011">
    <property type="entry name" value="Znf_FYVE_PHD"/>
</dbReference>
<dbReference type="PROSITE" id="PS50815">
    <property type="entry name" value="HORMA"/>
    <property type="match status" value="1"/>
</dbReference>
<evidence type="ECO:0000259" key="7">
    <source>
        <dbReference type="PROSITE" id="PS50815"/>
    </source>
</evidence>
<dbReference type="Pfam" id="PF02301">
    <property type="entry name" value="HORMA"/>
    <property type="match status" value="1"/>
</dbReference>